<proteinExistence type="predicted"/>
<dbReference type="AlphaFoldDB" id="A0A3N1G8Z0"/>
<dbReference type="PANTHER" id="PTHR36974:SF1">
    <property type="entry name" value="DOXX FAMILY MEMBRANE PROTEIN"/>
    <property type="match status" value="1"/>
</dbReference>
<dbReference type="InParanoid" id="A0A3N1G8Z0"/>
<sequence>MAPRPVPGPATGRTALGLAALLGTAGAVHLVRPGVFAPAVPLVLGRPRPWVLASGAAELGCAAALAHPRTRSLGGGLAAALLLAVWPGNVSMALRARGTGRAGAVRRVVTLLRLPLQVPLVRAALRVARADAPSGSAA</sequence>
<name>A0A3N1G8Z0_9ACTN</name>
<organism evidence="1 2">
    <name type="scientific">Pseudokineococcus lusitanus</name>
    <dbReference type="NCBI Taxonomy" id="763993"/>
    <lineage>
        <taxon>Bacteria</taxon>
        <taxon>Bacillati</taxon>
        <taxon>Actinomycetota</taxon>
        <taxon>Actinomycetes</taxon>
        <taxon>Kineosporiales</taxon>
        <taxon>Kineosporiaceae</taxon>
        <taxon>Pseudokineococcus</taxon>
    </lineage>
</organism>
<keyword evidence="2" id="KW-1185">Reference proteome</keyword>
<dbReference type="RefSeq" id="WP_123381379.1">
    <property type="nucleotide sequence ID" value="NZ_RJKN01000011.1"/>
</dbReference>
<evidence type="ECO:0000313" key="2">
    <source>
        <dbReference type="Proteomes" id="UP000276232"/>
    </source>
</evidence>
<dbReference type="EMBL" id="RJKN01000011">
    <property type="protein sequence ID" value="ROP26696.1"/>
    <property type="molecule type" value="Genomic_DNA"/>
</dbReference>
<dbReference type="Proteomes" id="UP000276232">
    <property type="component" value="Unassembled WGS sequence"/>
</dbReference>
<evidence type="ECO:0000313" key="1">
    <source>
        <dbReference type="EMBL" id="ROP26696.1"/>
    </source>
</evidence>
<accession>A0A3N1G8Z0</accession>
<gene>
    <name evidence="1" type="ORF">EDC03_3333</name>
</gene>
<reference evidence="1 2" key="1">
    <citation type="journal article" date="2015" name="Stand. Genomic Sci.">
        <title>Genomic Encyclopedia of Bacterial and Archaeal Type Strains, Phase III: the genomes of soil and plant-associated and newly described type strains.</title>
        <authorList>
            <person name="Whitman W.B."/>
            <person name="Woyke T."/>
            <person name="Klenk H.P."/>
            <person name="Zhou Y."/>
            <person name="Lilburn T.G."/>
            <person name="Beck B.J."/>
            <person name="De Vos P."/>
            <person name="Vandamme P."/>
            <person name="Eisen J.A."/>
            <person name="Garrity G."/>
            <person name="Hugenholtz P."/>
            <person name="Kyrpides N.C."/>
        </authorList>
    </citation>
    <scope>NUCLEOTIDE SEQUENCE [LARGE SCALE GENOMIC DNA]</scope>
    <source>
        <strain evidence="1 2">CECT 7306</strain>
    </source>
</reference>
<dbReference type="PANTHER" id="PTHR36974">
    <property type="entry name" value="MEMBRANE PROTEIN-RELATED"/>
    <property type="match status" value="1"/>
</dbReference>
<comment type="caution">
    <text evidence="1">The sequence shown here is derived from an EMBL/GenBank/DDBJ whole genome shotgun (WGS) entry which is preliminary data.</text>
</comment>
<protein>
    <submittedName>
        <fullName evidence="1">Putative membrane protein</fullName>
    </submittedName>
</protein>